<reference evidence="4" key="1">
    <citation type="journal article" date="2019" name="Int. J. Syst. Evol. Microbiol.">
        <title>The Global Catalogue of Microorganisms (GCM) 10K type strain sequencing project: providing services to taxonomists for standard genome sequencing and annotation.</title>
        <authorList>
            <consortium name="The Broad Institute Genomics Platform"/>
            <consortium name="The Broad Institute Genome Sequencing Center for Infectious Disease"/>
            <person name="Wu L."/>
            <person name="Ma J."/>
        </authorList>
    </citation>
    <scope>NUCLEOTIDE SEQUENCE [LARGE SCALE GENOMIC DNA]</scope>
    <source>
        <strain evidence="4">CCUG 50353</strain>
    </source>
</reference>
<dbReference type="SUPFAM" id="SSF48452">
    <property type="entry name" value="TPR-like"/>
    <property type="match status" value="1"/>
</dbReference>
<dbReference type="PROSITE" id="PS50005">
    <property type="entry name" value="TPR"/>
    <property type="match status" value="1"/>
</dbReference>
<dbReference type="PANTHER" id="PTHR45138:SF9">
    <property type="entry name" value="DIGUANYLATE CYCLASE DGCM-RELATED"/>
    <property type="match status" value="1"/>
</dbReference>
<dbReference type="RefSeq" id="WP_378142306.1">
    <property type="nucleotide sequence ID" value="NZ_JBHSEF010000024.1"/>
</dbReference>
<sequence length="536" mass="62746">MQLWKEWHARIPKDPQSVIDQALQLLETKTLPEQQQGEVYFLIALAYRYLSKMAQCLNYAYQAEQVFQHVECSEGLAKTYNLIGVVYFYNGFYEKALKQFFQAKDIAKANDYMMTLCRIENNIGEVYRETEDFLYAKQHYQQALDHAEHLNELFFQAIILENLGQLHMIEDRLEKAYDYFIQSYQILIHEDDFSALADIENKLGSVFWRQGNTKKADYFYQQAYRRLSAGGNQLYLTEVILNLSDLVSDYESSYEELLLEAERIAAGMNAHQQLKKVYKRLSEYYERNKEFEAALNYFKHYHKVEQVIEASVVRGKLELLRVELLQGTDHESLARLNEQLTYEIDHQKLLYRQLKKSNEQLSEEIYTDELTKILNRKGLFHALPKFTKELHLFLLLDVDYFKKYNDVHGHVKGDEALKLASAAMQLVIDQQAHTGIVSRMGGEEFLCIVSVTEPQQANNILYQLKQEIEKIGLYYTLTPSTQSKLTISGGGLVTSRNVHEHFEYLYHQADQLLYDAKLQGRNRYIVDNDFPTSTDK</sequence>
<dbReference type="CDD" id="cd01949">
    <property type="entry name" value="GGDEF"/>
    <property type="match status" value="1"/>
</dbReference>
<accession>A0ABV8UWR3</accession>
<dbReference type="Gene3D" id="3.30.70.270">
    <property type="match status" value="1"/>
</dbReference>
<organism evidence="3 4">
    <name type="scientific">Chryseomicrobium palamuruense</name>
    <dbReference type="NCBI Taxonomy" id="682973"/>
    <lineage>
        <taxon>Bacteria</taxon>
        <taxon>Bacillati</taxon>
        <taxon>Bacillota</taxon>
        <taxon>Bacilli</taxon>
        <taxon>Bacillales</taxon>
        <taxon>Caryophanaceae</taxon>
        <taxon>Chryseomicrobium</taxon>
    </lineage>
</organism>
<protein>
    <submittedName>
        <fullName evidence="3">GGDEF domain-containing protein</fullName>
    </submittedName>
</protein>
<dbReference type="Pfam" id="PF13424">
    <property type="entry name" value="TPR_12"/>
    <property type="match status" value="1"/>
</dbReference>
<keyword evidence="1" id="KW-0802">TPR repeat</keyword>
<dbReference type="Proteomes" id="UP001595733">
    <property type="component" value="Unassembled WGS sequence"/>
</dbReference>
<dbReference type="PROSITE" id="PS50887">
    <property type="entry name" value="GGDEF"/>
    <property type="match status" value="1"/>
</dbReference>
<proteinExistence type="predicted"/>
<dbReference type="SMART" id="SM00267">
    <property type="entry name" value="GGDEF"/>
    <property type="match status" value="1"/>
</dbReference>
<dbReference type="InterPro" id="IPR011990">
    <property type="entry name" value="TPR-like_helical_dom_sf"/>
</dbReference>
<dbReference type="NCBIfam" id="TIGR00254">
    <property type="entry name" value="GGDEF"/>
    <property type="match status" value="1"/>
</dbReference>
<dbReference type="SUPFAM" id="SSF55073">
    <property type="entry name" value="Nucleotide cyclase"/>
    <property type="match status" value="1"/>
</dbReference>
<feature type="domain" description="GGDEF" evidence="2">
    <location>
        <begin position="389"/>
        <end position="529"/>
    </location>
</feature>
<dbReference type="SMART" id="SM00028">
    <property type="entry name" value="TPR"/>
    <property type="match status" value="5"/>
</dbReference>
<evidence type="ECO:0000313" key="3">
    <source>
        <dbReference type="EMBL" id="MFC4355745.1"/>
    </source>
</evidence>
<gene>
    <name evidence="3" type="ORF">ACFO0S_11845</name>
</gene>
<dbReference type="Pfam" id="PF00990">
    <property type="entry name" value="GGDEF"/>
    <property type="match status" value="1"/>
</dbReference>
<dbReference type="InterPro" id="IPR029787">
    <property type="entry name" value="Nucleotide_cyclase"/>
</dbReference>
<feature type="repeat" description="TPR" evidence="1">
    <location>
        <begin position="77"/>
        <end position="110"/>
    </location>
</feature>
<keyword evidence="4" id="KW-1185">Reference proteome</keyword>
<dbReference type="Gene3D" id="1.25.40.10">
    <property type="entry name" value="Tetratricopeptide repeat domain"/>
    <property type="match status" value="2"/>
</dbReference>
<dbReference type="InterPro" id="IPR050469">
    <property type="entry name" value="Diguanylate_Cyclase"/>
</dbReference>
<name>A0ABV8UWR3_9BACL</name>
<dbReference type="InterPro" id="IPR000160">
    <property type="entry name" value="GGDEF_dom"/>
</dbReference>
<dbReference type="EMBL" id="JBHSEF010000024">
    <property type="protein sequence ID" value="MFC4355745.1"/>
    <property type="molecule type" value="Genomic_DNA"/>
</dbReference>
<comment type="caution">
    <text evidence="3">The sequence shown here is derived from an EMBL/GenBank/DDBJ whole genome shotgun (WGS) entry which is preliminary data.</text>
</comment>
<evidence type="ECO:0000256" key="1">
    <source>
        <dbReference type="PROSITE-ProRule" id="PRU00339"/>
    </source>
</evidence>
<evidence type="ECO:0000259" key="2">
    <source>
        <dbReference type="PROSITE" id="PS50887"/>
    </source>
</evidence>
<dbReference type="InterPro" id="IPR019734">
    <property type="entry name" value="TPR_rpt"/>
</dbReference>
<evidence type="ECO:0000313" key="4">
    <source>
        <dbReference type="Proteomes" id="UP001595733"/>
    </source>
</evidence>
<dbReference type="InterPro" id="IPR043128">
    <property type="entry name" value="Rev_trsase/Diguanyl_cyclase"/>
</dbReference>
<dbReference type="PANTHER" id="PTHR45138">
    <property type="entry name" value="REGULATORY COMPONENTS OF SENSORY TRANSDUCTION SYSTEM"/>
    <property type="match status" value="1"/>
</dbReference>